<comment type="caution">
    <text evidence="1">The sequence shown here is derived from an EMBL/GenBank/DDBJ whole genome shotgun (WGS) entry which is preliminary data.</text>
</comment>
<gene>
    <name evidence="1" type="ORF">LCOR_02099.1</name>
</gene>
<organism evidence="1 2">
    <name type="scientific">Lichtheimia corymbifera JMRC:FSU:9682</name>
    <dbReference type="NCBI Taxonomy" id="1263082"/>
    <lineage>
        <taxon>Eukaryota</taxon>
        <taxon>Fungi</taxon>
        <taxon>Fungi incertae sedis</taxon>
        <taxon>Mucoromycota</taxon>
        <taxon>Mucoromycotina</taxon>
        <taxon>Mucoromycetes</taxon>
        <taxon>Mucorales</taxon>
        <taxon>Lichtheimiaceae</taxon>
        <taxon>Lichtheimia</taxon>
    </lineage>
</organism>
<proteinExistence type="predicted"/>
<dbReference type="Proteomes" id="UP000027586">
    <property type="component" value="Unassembled WGS sequence"/>
</dbReference>
<dbReference type="AlphaFoldDB" id="A0A068RN25"/>
<sequence>MVTPITIATAFPLFVFPMVDPAPSDSTGTTLSLTMNHYSRNEAVIGYVIDGHPPGVSRIIAEYSNAH</sequence>
<reference evidence="1" key="1">
    <citation type="submission" date="2013-08" db="EMBL/GenBank/DDBJ databases">
        <title>Gene expansion shapes genome architecture in the human pathogen Lichtheimia corymbifera: an evolutionary genomics analysis in the ancient terrestrial Mucorales (Mucoromycotina).</title>
        <authorList>
            <person name="Schwartze V.U."/>
            <person name="Winter S."/>
            <person name="Shelest E."/>
            <person name="Marcet-Houben M."/>
            <person name="Horn F."/>
            <person name="Wehner S."/>
            <person name="Hoffmann K."/>
            <person name="Riege K."/>
            <person name="Sammeth M."/>
            <person name="Nowrousian M."/>
            <person name="Valiante V."/>
            <person name="Linde J."/>
            <person name="Jacobsen I.D."/>
            <person name="Marz M."/>
            <person name="Brakhage A.A."/>
            <person name="Gabaldon T."/>
            <person name="Bocker S."/>
            <person name="Voigt K."/>
        </authorList>
    </citation>
    <scope>NUCLEOTIDE SEQUENCE [LARGE SCALE GENOMIC DNA]</scope>
    <source>
        <strain evidence="1">FSU 9682</strain>
    </source>
</reference>
<evidence type="ECO:0000313" key="1">
    <source>
        <dbReference type="EMBL" id="CDH50386.1"/>
    </source>
</evidence>
<name>A0A068RN25_9FUNG</name>
<accession>A0A068RN25</accession>
<evidence type="ECO:0000313" key="2">
    <source>
        <dbReference type="Proteomes" id="UP000027586"/>
    </source>
</evidence>
<protein>
    <submittedName>
        <fullName evidence="1">Uncharacterized protein</fullName>
    </submittedName>
</protein>
<dbReference type="EMBL" id="CBTN010000006">
    <property type="protein sequence ID" value="CDH50386.1"/>
    <property type="molecule type" value="Genomic_DNA"/>
</dbReference>
<keyword evidence="2" id="KW-1185">Reference proteome</keyword>
<dbReference type="VEuPathDB" id="FungiDB:LCOR_02099.1"/>